<dbReference type="RefSeq" id="WP_038048823.1">
    <property type="nucleotide sequence ID" value="NZ_JMFG01000016.1"/>
</dbReference>
<evidence type="ECO:0000313" key="9">
    <source>
        <dbReference type="EMBL" id="KDA53860.1"/>
    </source>
</evidence>
<proteinExistence type="predicted"/>
<dbReference type="Gene3D" id="2.40.10.410">
    <property type="entry name" value="FlgT, C-terminal domain"/>
    <property type="match status" value="1"/>
</dbReference>
<dbReference type="PANTHER" id="PTHR41164:SF1">
    <property type="entry name" value="CURLI PRODUCTION ASSEMBLY_TRANSPORT COMPONENT CSGG"/>
    <property type="match status" value="1"/>
</dbReference>
<keyword evidence="5" id="KW-0449">Lipoprotein</keyword>
<feature type="chain" id="PRO_5035544127" description="Flagellar assembly protein T C-terminal domain-containing protein" evidence="6">
    <location>
        <begin position="20"/>
        <end position="289"/>
    </location>
</feature>
<dbReference type="Pfam" id="PF16538">
    <property type="entry name" value="FlgT_C"/>
    <property type="match status" value="1"/>
</dbReference>
<evidence type="ECO:0000256" key="3">
    <source>
        <dbReference type="ARBA" id="ARBA00023136"/>
    </source>
</evidence>
<dbReference type="AlphaFoldDB" id="A0A062XZC3"/>
<evidence type="ECO:0000256" key="5">
    <source>
        <dbReference type="ARBA" id="ARBA00023288"/>
    </source>
</evidence>
<dbReference type="InterPro" id="IPR038165">
    <property type="entry name" value="FlgT_C_sf"/>
</dbReference>
<sequence length="289" mass="30921">MKKLVFGLLVCFLAGPLAAEKPRVAVLEFGHKALEAHWSRAGEAAQDMFITELVKSGRFTVIDRERLDAIMREKNLSLAGDIDPRTAVQAGKLLGVEYILFGNVTEFGEETAGAKVGWGIGVDVRRKKFVAALDARLVNTTTGEIVWADKARKEESNVKVFVMGSGGGVDDRRMFDKVLLPCVEELAKKLTTLELATSATVVGRVSGKIARIDGGKIFINLGAEHGLKEGDTFDVYKTGAVIKDPDTGEVLGAEEEKIGTIRVVAVKGPKYAECAVVSGGGFAVGNVVK</sequence>
<reference evidence="8" key="2">
    <citation type="journal article" date="2020" name="mSystems">
        <title>Genome- and Community-Level Interaction Insights into Carbon Utilization and Element Cycling Functions of Hydrothermarchaeota in Hydrothermal Sediment.</title>
        <authorList>
            <person name="Zhou Z."/>
            <person name="Liu Y."/>
            <person name="Xu W."/>
            <person name="Pan J."/>
            <person name="Luo Z.H."/>
            <person name="Li M."/>
        </authorList>
    </citation>
    <scope>NUCLEOTIDE SEQUENCE [LARGE SCALE GENOMIC DNA]</scope>
    <source>
        <strain evidence="8">SpSt-299</strain>
    </source>
</reference>
<dbReference type="Pfam" id="PF03783">
    <property type="entry name" value="CsgG"/>
    <property type="match status" value="1"/>
</dbReference>
<keyword evidence="1" id="KW-1003">Cell membrane</keyword>
<keyword evidence="3" id="KW-0472">Membrane</keyword>
<keyword evidence="2 6" id="KW-0732">Signal</keyword>
<keyword evidence="4" id="KW-0564">Palmitate</keyword>
<evidence type="ECO:0000256" key="4">
    <source>
        <dbReference type="ARBA" id="ARBA00023139"/>
    </source>
</evidence>
<dbReference type="Gene3D" id="3.40.50.10610">
    <property type="entry name" value="ABC-type transport auxiliary lipoprotein component"/>
    <property type="match status" value="1"/>
</dbReference>
<dbReference type="OrthoDB" id="116322at2"/>
<evidence type="ECO:0000313" key="10">
    <source>
        <dbReference type="Proteomes" id="UP000027284"/>
    </source>
</evidence>
<evidence type="ECO:0000259" key="7">
    <source>
        <dbReference type="Pfam" id="PF16538"/>
    </source>
</evidence>
<accession>A0A062XZC3</accession>
<dbReference type="InterPro" id="IPR005534">
    <property type="entry name" value="Curli_assmbl/transp-comp_CsgG"/>
</dbReference>
<dbReference type="InterPro" id="IPR032388">
    <property type="entry name" value="FlgT_C"/>
</dbReference>
<feature type="domain" description="Flagellar assembly protein T C-terminal" evidence="7">
    <location>
        <begin position="215"/>
        <end position="267"/>
    </location>
</feature>
<dbReference type="EMBL" id="DSMR01000086">
    <property type="protein sequence ID" value="HET46771.1"/>
    <property type="molecule type" value="Genomic_DNA"/>
</dbReference>
<protein>
    <recommendedName>
        <fullName evidence="7">Flagellar assembly protein T C-terminal domain-containing protein</fullName>
    </recommendedName>
</protein>
<dbReference type="EMBL" id="JMFG01000016">
    <property type="protein sequence ID" value="KDA53860.1"/>
    <property type="molecule type" value="Genomic_DNA"/>
</dbReference>
<dbReference type="GO" id="GO:0030288">
    <property type="term" value="C:outer membrane-bounded periplasmic space"/>
    <property type="evidence" value="ECO:0007669"/>
    <property type="project" value="InterPro"/>
</dbReference>
<dbReference type="PANTHER" id="PTHR41164">
    <property type="entry name" value="CURLI PRODUCTION ASSEMBLY/TRANSPORT COMPONENT CSGG"/>
    <property type="match status" value="1"/>
</dbReference>
<dbReference type="STRING" id="1312852.EG19_02485"/>
<comment type="caution">
    <text evidence="9">The sequence shown here is derived from an EMBL/GenBank/DDBJ whole genome shotgun (WGS) entry which is preliminary data.</text>
</comment>
<name>A0A062XZC3_9BACT</name>
<evidence type="ECO:0000256" key="6">
    <source>
        <dbReference type="SAM" id="SignalP"/>
    </source>
</evidence>
<organism evidence="9 10">
    <name type="scientific">Thermoanaerobaculum aquaticum</name>
    <dbReference type="NCBI Taxonomy" id="1312852"/>
    <lineage>
        <taxon>Bacteria</taxon>
        <taxon>Pseudomonadati</taxon>
        <taxon>Acidobacteriota</taxon>
        <taxon>Thermoanaerobaculia</taxon>
        <taxon>Thermoanaerobaculales</taxon>
        <taxon>Thermoanaerobaculaceae</taxon>
        <taxon>Thermoanaerobaculum</taxon>
    </lineage>
</organism>
<reference evidence="9 10" key="1">
    <citation type="submission" date="2014-04" db="EMBL/GenBank/DDBJ databases">
        <title>The Genome Sequence of Thermoanaerobaculum aquaticum MP-01, The First Cultivated Group 23 Acidobacterium.</title>
        <authorList>
            <person name="Stamps B.W."/>
            <person name="Losey N.A."/>
            <person name="Lawson P.A."/>
            <person name="Stevenson B.S."/>
        </authorList>
    </citation>
    <scope>NUCLEOTIDE SEQUENCE [LARGE SCALE GENOMIC DNA]</scope>
    <source>
        <strain evidence="9 10">MP-01</strain>
    </source>
</reference>
<keyword evidence="10" id="KW-1185">Reference proteome</keyword>
<evidence type="ECO:0000256" key="2">
    <source>
        <dbReference type="ARBA" id="ARBA00022729"/>
    </source>
</evidence>
<dbReference type="Proteomes" id="UP000027284">
    <property type="component" value="Unassembled WGS sequence"/>
</dbReference>
<gene>
    <name evidence="9" type="ORF">EG19_02485</name>
    <name evidence="8" type="ORF">ENQ31_01195</name>
</gene>
<evidence type="ECO:0000256" key="1">
    <source>
        <dbReference type="ARBA" id="ARBA00022475"/>
    </source>
</evidence>
<feature type="signal peptide" evidence="6">
    <location>
        <begin position="1"/>
        <end position="19"/>
    </location>
</feature>
<evidence type="ECO:0000313" key="8">
    <source>
        <dbReference type="EMBL" id="HET46771.1"/>
    </source>
</evidence>